<protein>
    <submittedName>
        <fullName evidence="2">Uncharacterized protein</fullName>
    </submittedName>
</protein>
<feature type="transmembrane region" description="Helical" evidence="1">
    <location>
        <begin position="75"/>
        <end position="96"/>
    </location>
</feature>
<proteinExistence type="predicted"/>
<evidence type="ECO:0000313" key="3">
    <source>
        <dbReference type="Proteomes" id="UP000184232"/>
    </source>
</evidence>
<feature type="transmembrane region" description="Helical" evidence="1">
    <location>
        <begin position="37"/>
        <end position="55"/>
    </location>
</feature>
<keyword evidence="3" id="KW-1185">Reference proteome</keyword>
<evidence type="ECO:0000256" key="1">
    <source>
        <dbReference type="SAM" id="Phobius"/>
    </source>
</evidence>
<dbReference type="AlphaFoldDB" id="A0A1M6LHL8"/>
<sequence>MDELEILKRDWKNKENSFNQVGEKQIYRMLHKRSSSIVKWILIISILEILFWSVLNFFTSDEKYLKTLEMYHLKTAMSIISFFNYAVIACFIYLFYKNYKTINTTDSVKSLMKNIINTRQMVKYYVWYNLGMTFVLLILVFTFQFIYDPNIQKLVDQVTQNMNETTFYVIAFLFYAVVSFVFLFLIWLFYRLLYGILLKRLLSNYNELKKIDL</sequence>
<name>A0A1M6LHL8_9FLAO</name>
<evidence type="ECO:0000313" key="2">
    <source>
        <dbReference type="EMBL" id="SHJ70677.1"/>
    </source>
</evidence>
<dbReference type="STRING" id="683124.SAMN05444337_2494"/>
<feature type="transmembrane region" description="Helical" evidence="1">
    <location>
        <begin position="167"/>
        <end position="190"/>
    </location>
</feature>
<dbReference type="Proteomes" id="UP000184232">
    <property type="component" value="Unassembled WGS sequence"/>
</dbReference>
<keyword evidence="1" id="KW-0472">Membrane</keyword>
<feature type="transmembrane region" description="Helical" evidence="1">
    <location>
        <begin position="125"/>
        <end position="147"/>
    </location>
</feature>
<dbReference type="EMBL" id="FQZH01000005">
    <property type="protein sequence ID" value="SHJ70677.1"/>
    <property type="molecule type" value="Genomic_DNA"/>
</dbReference>
<reference evidence="2 3" key="1">
    <citation type="submission" date="2016-11" db="EMBL/GenBank/DDBJ databases">
        <authorList>
            <person name="Jaros S."/>
            <person name="Januszkiewicz K."/>
            <person name="Wedrychowicz H."/>
        </authorList>
    </citation>
    <scope>NUCLEOTIDE SEQUENCE [LARGE SCALE GENOMIC DNA]</scope>
    <source>
        <strain evidence="2 3">DSM 22807</strain>
    </source>
</reference>
<gene>
    <name evidence="2" type="ORF">SAMN05444337_2494</name>
</gene>
<keyword evidence="1" id="KW-1133">Transmembrane helix</keyword>
<organism evidence="2 3">
    <name type="scientific">Flavobacterium haoranii</name>
    <dbReference type="NCBI Taxonomy" id="683124"/>
    <lineage>
        <taxon>Bacteria</taxon>
        <taxon>Pseudomonadati</taxon>
        <taxon>Bacteroidota</taxon>
        <taxon>Flavobacteriia</taxon>
        <taxon>Flavobacteriales</taxon>
        <taxon>Flavobacteriaceae</taxon>
        <taxon>Flavobacterium</taxon>
    </lineage>
</organism>
<dbReference type="OrthoDB" id="709028at2"/>
<keyword evidence="1" id="KW-0812">Transmembrane</keyword>
<dbReference type="RefSeq" id="WP_072785572.1">
    <property type="nucleotide sequence ID" value="NZ_CP045292.1"/>
</dbReference>
<accession>A0A1M6LHL8</accession>